<dbReference type="InterPro" id="IPR001251">
    <property type="entry name" value="CRAL-TRIO_dom"/>
</dbReference>
<dbReference type="CDD" id="cd00170">
    <property type="entry name" value="SEC14"/>
    <property type="match status" value="1"/>
</dbReference>
<dbReference type="PANTHER" id="PTHR47159:SF1">
    <property type="entry name" value="CRAL-TRIO DOMAIN-CONTAINING PROTEIN F28H7.8"/>
    <property type="match status" value="1"/>
</dbReference>
<keyword evidence="2" id="KW-1185">Reference proteome</keyword>
<evidence type="ECO:0000313" key="3">
    <source>
        <dbReference type="WBParaSite" id="PSAMB.scaffold3943size16295.g22988.t2"/>
    </source>
</evidence>
<dbReference type="Pfam" id="PF25883">
    <property type="entry name" value="F28H7_8_C"/>
    <property type="match status" value="2"/>
</dbReference>
<dbReference type="InterPro" id="IPR036865">
    <property type="entry name" value="CRAL-TRIO_dom_sf"/>
</dbReference>
<dbReference type="SUPFAM" id="SSF101576">
    <property type="entry name" value="Supernatant protein factor (SPF), C-terminal domain"/>
    <property type="match status" value="1"/>
</dbReference>
<dbReference type="WBParaSite" id="PSAMB.scaffold3943size16295.g22988.t2">
    <property type="protein sequence ID" value="PSAMB.scaffold3943size16295.g22988.t2"/>
    <property type="gene ID" value="PSAMB.scaffold3943size16295.g22988"/>
</dbReference>
<reference evidence="3" key="1">
    <citation type="submission" date="2022-11" db="UniProtKB">
        <authorList>
            <consortium name="WormBaseParasite"/>
        </authorList>
    </citation>
    <scope>IDENTIFICATION</scope>
</reference>
<protein>
    <submittedName>
        <fullName evidence="3">CRAL-TRIO domain-containing protein</fullName>
    </submittedName>
</protein>
<dbReference type="SUPFAM" id="SSF52087">
    <property type="entry name" value="CRAL/TRIO domain"/>
    <property type="match status" value="1"/>
</dbReference>
<evidence type="ECO:0000313" key="2">
    <source>
        <dbReference type="Proteomes" id="UP000887566"/>
    </source>
</evidence>
<dbReference type="Gene3D" id="2.60.120.680">
    <property type="entry name" value="GOLD domain"/>
    <property type="match status" value="2"/>
</dbReference>
<dbReference type="PROSITE" id="PS50191">
    <property type="entry name" value="CRAL_TRIO"/>
    <property type="match status" value="1"/>
</dbReference>
<dbReference type="InterPro" id="IPR036273">
    <property type="entry name" value="CRAL/TRIO_N_dom_sf"/>
</dbReference>
<dbReference type="AlphaFoldDB" id="A0A914WDH6"/>
<organism evidence="2 3">
    <name type="scientific">Plectus sambesii</name>
    <dbReference type="NCBI Taxonomy" id="2011161"/>
    <lineage>
        <taxon>Eukaryota</taxon>
        <taxon>Metazoa</taxon>
        <taxon>Ecdysozoa</taxon>
        <taxon>Nematoda</taxon>
        <taxon>Chromadorea</taxon>
        <taxon>Plectida</taxon>
        <taxon>Plectina</taxon>
        <taxon>Plectoidea</taxon>
        <taxon>Plectidae</taxon>
        <taxon>Plectus</taxon>
    </lineage>
</organism>
<proteinExistence type="predicted"/>
<dbReference type="SMART" id="SM00516">
    <property type="entry name" value="SEC14"/>
    <property type="match status" value="1"/>
</dbReference>
<feature type="domain" description="CRAL-TRIO" evidence="1">
    <location>
        <begin position="73"/>
        <end position="248"/>
    </location>
</feature>
<dbReference type="Gene3D" id="3.40.525.10">
    <property type="entry name" value="CRAL-TRIO lipid binding domain"/>
    <property type="match status" value="1"/>
</dbReference>
<accession>A0A914WDH6</accession>
<dbReference type="InterPro" id="IPR058960">
    <property type="entry name" value="Ctg-1-like_C"/>
</dbReference>
<dbReference type="PANTHER" id="PTHR47159">
    <property type="entry name" value="PROTEIN CBG07705-RELATED"/>
    <property type="match status" value="1"/>
</dbReference>
<dbReference type="Proteomes" id="UP000887566">
    <property type="component" value="Unplaced"/>
</dbReference>
<dbReference type="Pfam" id="PF00650">
    <property type="entry name" value="CRAL_TRIO"/>
    <property type="match status" value="1"/>
</dbReference>
<dbReference type="InterPro" id="IPR053302">
    <property type="entry name" value="CRAL-TRIO_domain"/>
</dbReference>
<sequence>MAAIRVEQRAFIDEVRAALAPLLTKKYDTDFNILRWGIAFDYNKDKTVYKLGKHLKARKRMGLDDIEHSGLEFDPIAAEYLPLSILGRNRTDGDRLVVVDFGGRADIGGVMKSIQMTPYLNQRHRFMEKIMDEVVAIEKETGKMSGVIYIFDLEGLSFDASLVSVVTGPFRLTWTTMANHYREWIDKFVIINAPSFLNLLYAALSPFIPDKFKSRVVFTSSKWQEELLEMIDADHLPVHYGGTMKDPDGDELCRSVLKVPGKVPKDLYWKPKEGDPKIDDMTSLSVSAAGQCVLGYEITAPDTVMEFFLYNEHECSFGIYFTTDPEKVIIDVTAPDTVMEFFLYNEHECSFGIYFTTDPEKVTDIKKMEQVHMEITRAGLTTIDHFKFVCDRPGAYFVKFGNEGAWLMSVSVKYEIRFFDANGAKLQPKELHKMSTSSSWWFG</sequence>
<name>A0A914WDH6_9BILA</name>
<dbReference type="SUPFAM" id="SSF46938">
    <property type="entry name" value="CRAL/TRIO N-terminal domain"/>
    <property type="match status" value="1"/>
</dbReference>
<evidence type="ECO:0000259" key="1">
    <source>
        <dbReference type="PROSITE" id="PS50191"/>
    </source>
</evidence>
<dbReference type="InterPro" id="IPR036598">
    <property type="entry name" value="GOLD_dom_sf"/>
</dbReference>